<comment type="similarity">
    <text evidence="1">Belongs to the pseudouridine synthase Pus10 family.</text>
</comment>
<evidence type="ECO:0000256" key="3">
    <source>
        <dbReference type="ARBA" id="ARBA00022694"/>
    </source>
</evidence>
<dbReference type="Pfam" id="PF21238">
    <property type="entry name" value="Pus10_C"/>
    <property type="match status" value="1"/>
</dbReference>
<feature type="domain" description="Pus10 THUMP" evidence="6">
    <location>
        <begin position="141"/>
        <end position="218"/>
    </location>
</feature>
<feature type="domain" description="Pus10-like C-terminal" evidence="5">
    <location>
        <begin position="232"/>
        <end position="473"/>
    </location>
</feature>
<dbReference type="FunFam" id="3.30.70.2510:FF:000001">
    <property type="entry name" value="tRNA pseudouridine synthase Pus10"/>
    <property type="match status" value="1"/>
</dbReference>
<keyword evidence="4" id="KW-0413">Isomerase</keyword>
<dbReference type="PANTHER" id="PTHR21568:SF0">
    <property type="entry name" value="TRNA PSEUDOURIDINE SYNTHASE PUS10"/>
    <property type="match status" value="1"/>
</dbReference>
<dbReference type="InterPro" id="IPR048741">
    <property type="entry name" value="Pus10-like_C"/>
</dbReference>
<dbReference type="GO" id="GO:0003723">
    <property type="term" value="F:RNA binding"/>
    <property type="evidence" value="ECO:0007669"/>
    <property type="project" value="InterPro"/>
</dbReference>
<dbReference type="GO" id="GO:0031119">
    <property type="term" value="P:tRNA pseudouridine synthesis"/>
    <property type="evidence" value="ECO:0007669"/>
    <property type="project" value="TreeGrafter"/>
</dbReference>
<keyword evidence="3" id="KW-0819">tRNA processing</keyword>
<dbReference type="InterPro" id="IPR020103">
    <property type="entry name" value="PsdUridine_synth_cat_dom_sf"/>
</dbReference>
<dbReference type="InterPro" id="IPR055174">
    <property type="entry name" value="Pus10_THUMP_arc"/>
</dbReference>
<evidence type="ECO:0000256" key="1">
    <source>
        <dbReference type="ARBA" id="ARBA00009652"/>
    </source>
</evidence>
<dbReference type="PANTHER" id="PTHR21568">
    <property type="entry name" value="TRNA PSEUDOURIDINE SYNTHASE PUS10"/>
    <property type="match status" value="1"/>
</dbReference>
<evidence type="ECO:0000259" key="5">
    <source>
        <dbReference type="Pfam" id="PF21238"/>
    </source>
</evidence>
<dbReference type="AlphaFoldDB" id="A0A381QWK2"/>
<dbReference type="Gene3D" id="3.30.70.2510">
    <property type="match status" value="1"/>
</dbReference>
<gene>
    <name evidence="7" type="ORF">METZ01_LOCUS36660</name>
</gene>
<dbReference type="Gene3D" id="3.30.70.3190">
    <property type="match status" value="1"/>
</dbReference>
<evidence type="ECO:0000259" key="6">
    <source>
        <dbReference type="Pfam" id="PF22023"/>
    </source>
</evidence>
<name>A0A381QWK2_9ZZZZ</name>
<dbReference type="NCBIfam" id="TIGR01213">
    <property type="entry name" value="pseudo_Pus10arc"/>
    <property type="match status" value="1"/>
</dbReference>
<dbReference type="Pfam" id="PF22023">
    <property type="entry name" value="Pus10_THUMP_arc"/>
    <property type="match status" value="1"/>
</dbReference>
<evidence type="ECO:0000256" key="4">
    <source>
        <dbReference type="ARBA" id="ARBA00023235"/>
    </source>
</evidence>
<dbReference type="EMBL" id="UINC01001567">
    <property type="protein sequence ID" value="SUZ83806.1"/>
    <property type="molecule type" value="Genomic_DNA"/>
</dbReference>
<evidence type="ECO:0000256" key="2">
    <source>
        <dbReference type="ARBA" id="ARBA00012787"/>
    </source>
</evidence>
<reference evidence="7" key="1">
    <citation type="submission" date="2018-05" db="EMBL/GenBank/DDBJ databases">
        <authorList>
            <person name="Lanie J.A."/>
            <person name="Ng W.-L."/>
            <person name="Kazmierczak K.M."/>
            <person name="Andrzejewski T.M."/>
            <person name="Davidsen T.M."/>
            <person name="Wayne K.J."/>
            <person name="Tettelin H."/>
            <person name="Glass J.I."/>
            <person name="Rusch D."/>
            <person name="Podicherti R."/>
            <person name="Tsui H.-C.T."/>
            <person name="Winkler M.E."/>
        </authorList>
    </citation>
    <scope>NUCLEOTIDE SEQUENCE</scope>
</reference>
<proteinExistence type="inferred from homology"/>
<dbReference type="InterPro" id="IPR039894">
    <property type="entry name" value="Pus10-like"/>
</dbReference>
<accession>A0A381QWK2</accession>
<protein>
    <recommendedName>
        <fullName evidence="2">tRNA pseudouridine(55) synthase</fullName>
        <ecNumber evidence="2">5.4.99.25</ecNumber>
    </recommendedName>
</protein>
<sequence>MAVDEPKAVEPELDEEDEWQLYASAGYASTGFILEETETVEDKQPDDVWFDGDGDDFEGNTVNWDAPPCPAPLGIAHLIKIGVCDFCLHRIGGRRSDERGAEAGAVLRREAYVRDEELPSKVPQDFCPLCENLFDDINNIVERVSESLSGTDYSTIQFGIHLPKDLIQEEDRIRSRYGAPGSYPLKSALVEAIHHRIRDVNDRVDFVKERPDIMVLVDGLTLRVDVDVRPLFLYGRYRKLVRDLPQTRWPCRACRGRAEGCESCGETGLQYPDSVQDLIGEPIREVLDADDTSFHGMGREDIDVRCLGSGRPFVLEIKRPSKRNHSLDDLVVRVNENASGKVELDSLSWCDRSKVHKVKQSRSEKTYTIRFRADDLADEETVISAISSLSGVVIDQETPKRVSHRRAAKIRRRRVVSVSSILVEGDEVQFSARCEAGTYVKELVHSDEGRTVPSVQSAIDRECEVLWLDVEEIHAD</sequence>
<evidence type="ECO:0000313" key="7">
    <source>
        <dbReference type="EMBL" id="SUZ83806.1"/>
    </source>
</evidence>
<dbReference type="SUPFAM" id="SSF55120">
    <property type="entry name" value="Pseudouridine synthase"/>
    <property type="match status" value="1"/>
</dbReference>
<organism evidence="7">
    <name type="scientific">marine metagenome</name>
    <dbReference type="NCBI Taxonomy" id="408172"/>
    <lineage>
        <taxon>unclassified sequences</taxon>
        <taxon>metagenomes</taxon>
        <taxon>ecological metagenomes</taxon>
    </lineage>
</organism>
<dbReference type="GO" id="GO:0160148">
    <property type="term" value="F:tRNA pseudouridine(55) synthase activity"/>
    <property type="evidence" value="ECO:0007669"/>
    <property type="project" value="UniProtKB-EC"/>
</dbReference>
<dbReference type="EC" id="5.4.99.25" evidence="2"/>